<dbReference type="Gene3D" id="1.20.1600.10">
    <property type="entry name" value="Outer membrane efflux proteins (OEP)"/>
    <property type="match status" value="1"/>
</dbReference>
<dbReference type="InterPro" id="IPR003423">
    <property type="entry name" value="OMP_efflux"/>
</dbReference>
<dbReference type="PANTHER" id="PTHR30203">
    <property type="entry name" value="OUTER MEMBRANE CATION EFFLUX PROTEIN"/>
    <property type="match status" value="1"/>
</dbReference>
<gene>
    <name evidence="4" type="ORF">DOFOFD_08305</name>
</gene>
<dbReference type="InterPro" id="IPR010131">
    <property type="entry name" value="MdtP/NodT-like"/>
</dbReference>
<keyword evidence="2" id="KW-1134">Transmembrane beta strand</keyword>
<keyword evidence="2" id="KW-0564">Palmitate</keyword>
<dbReference type="EMBL" id="JAWJZY010000003">
    <property type="protein sequence ID" value="MEE8659012.1"/>
    <property type="molecule type" value="Genomic_DNA"/>
</dbReference>
<evidence type="ECO:0000256" key="2">
    <source>
        <dbReference type="RuleBase" id="RU362097"/>
    </source>
</evidence>
<sequence length="491" mass="54036">MKLRDWARSLVIFGVIALLAGCNLAPHYKRPDQPVQNKYPDDAQSRADGASSANMGWTHFFRDARLKAIISLALRNNRDLQEKAAAIISAQGSYQVQHASLFPPISVTGQANYNAPSDLAGFSFAPTTGANASLLRYYSAGIGFSAYEVDLFGRIRNLSKFQAESVLAAAENTRSVRITLISQIANTYLQWLSDRALLHIAQDTLSSQQQTLALTKNLFAYGQTEELTLSQIQTQVESAASDVARFTRQMAVDEHALQLLVGTPLPDTLPPPSNFGQQTLMADIPAGLPSELIANRPDVRALEHQLIGANASIGAARAAFFPKVMLTSQEGISSLQFRNLFTPNAQTWGANPSITLPIFTWGQNAGNLKMAKAEQRRQVALYEKGVQKAFQEVSDTLTGRETYLRQDQHLTRLVAASRKAYDLAMMRYKSGIDPYLTTLTQQRTLYLAQQNLIMVQLARYQNIVTLYRALGGGWSEKDVQLPSSAHAQKGV</sequence>
<comment type="subcellular location">
    <subcellularLocation>
        <location evidence="2">Cell membrane</location>
        <topology evidence="2">Lipid-anchor</topology>
    </subcellularLocation>
</comment>
<reference evidence="4 5" key="1">
    <citation type="submission" date="2023-10" db="EMBL/GenBank/DDBJ databases">
        <title>Sorlinia euscelidii gen. nov., sp. nov., an acetic acid bacteria isolated from the gut of Euscelidius variegatus emitter.</title>
        <authorList>
            <person name="Michoud G."/>
            <person name="Marasco R."/>
            <person name="Seferji K."/>
            <person name="Gonella E."/>
            <person name="Garuglieri E."/>
            <person name="Alma A."/>
            <person name="Mapelli F."/>
            <person name="Borin S."/>
            <person name="Daffonchio D."/>
            <person name="Crotti E."/>
        </authorList>
    </citation>
    <scope>NUCLEOTIDE SEQUENCE [LARGE SCALE GENOMIC DNA]</scope>
    <source>
        <strain evidence="4 5">EV16P</strain>
    </source>
</reference>
<accession>A0ABU7U2E0</accession>
<keyword evidence="2" id="KW-0472">Membrane</keyword>
<comment type="caution">
    <text evidence="4">The sequence shown here is derived from an EMBL/GenBank/DDBJ whole genome shotgun (WGS) entry which is preliminary data.</text>
</comment>
<dbReference type="NCBIfam" id="TIGR01845">
    <property type="entry name" value="outer_NodT"/>
    <property type="match status" value="1"/>
</dbReference>
<name>A0ABU7U2E0_9PROT</name>
<keyword evidence="2" id="KW-0449">Lipoprotein</keyword>
<protein>
    <submittedName>
        <fullName evidence="4">AdeC/adeK/oprM family multidrug efflux complex outer membrane factor</fullName>
    </submittedName>
</protein>
<dbReference type="SUPFAM" id="SSF56954">
    <property type="entry name" value="Outer membrane efflux proteins (OEP)"/>
    <property type="match status" value="1"/>
</dbReference>
<evidence type="ECO:0000256" key="1">
    <source>
        <dbReference type="ARBA" id="ARBA00007613"/>
    </source>
</evidence>
<dbReference type="Proteomes" id="UP001312908">
    <property type="component" value="Unassembled WGS sequence"/>
</dbReference>
<dbReference type="PROSITE" id="PS51257">
    <property type="entry name" value="PROKAR_LIPOPROTEIN"/>
    <property type="match status" value="1"/>
</dbReference>
<organism evidence="4 5">
    <name type="scientific">Sorlinia euscelidii</name>
    <dbReference type="NCBI Taxonomy" id="3081148"/>
    <lineage>
        <taxon>Bacteria</taxon>
        <taxon>Pseudomonadati</taxon>
        <taxon>Pseudomonadota</taxon>
        <taxon>Alphaproteobacteria</taxon>
        <taxon>Acetobacterales</taxon>
        <taxon>Acetobacteraceae</taxon>
        <taxon>Sorlinia</taxon>
    </lineage>
</organism>
<keyword evidence="2" id="KW-0812">Transmembrane</keyword>
<evidence type="ECO:0000256" key="3">
    <source>
        <dbReference type="SAM" id="MobiDB-lite"/>
    </source>
</evidence>
<proteinExistence type="inferred from homology"/>
<evidence type="ECO:0000313" key="4">
    <source>
        <dbReference type="EMBL" id="MEE8659012.1"/>
    </source>
</evidence>
<keyword evidence="5" id="KW-1185">Reference proteome</keyword>
<dbReference type="PANTHER" id="PTHR30203:SF32">
    <property type="entry name" value="CATION EFFLUX SYSTEM PROTEIN CUSC"/>
    <property type="match status" value="1"/>
</dbReference>
<dbReference type="Gene3D" id="2.20.200.10">
    <property type="entry name" value="Outer membrane efflux proteins (OEP)"/>
    <property type="match status" value="1"/>
</dbReference>
<comment type="similarity">
    <text evidence="1 2">Belongs to the outer membrane factor (OMF) (TC 1.B.17) family.</text>
</comment>
<dbReference type="RefSeq" id="WP_394819881.1">
    <property type="nucleotide sequence ID" value="NZ_JAWJZY010000003.1"/>
</dbReference>
<feature type="region of interest" description="Disordered" evidence="3">
    <location>
        <begin position="30"/>
        <end position="50"/>
    </location>
</feature>
<evidence type="ECO:0000313" key="5">
    <source>
        <dbReference type="Proteomes" id="UP001312908"/>
    </source>
</evidence>
<dbReference type="Pfam" id="PF02321">
    <property type="entry name" value="OEP"/>
    <property type="match status" value="2"/>
</dbReference>